<proteinExistence type="predicted"/>
<dbReference type="AlphaFoldDB" id="A0A914C3X1"/>
<organism evidence="2 3">
    <name type="scientific">Acrobeloides nanus</name>
    <dbReference type="NCBI Taxonomy" id="290746"/>
    <lineage>
        <taxon>Eukaryota</taxon>
        <taxon>Metazoa</taxon>
        <taxon>Ecdysozoa</taxon>
        <taxon>Nematoda</taxon>
        <taxon>Chromadorea</taxon>
        <taxon>Rhabditida</taxon>
        <taxon>Tylenchina</taxon>
        <taxon>Cephalobomorpha</taxon>
        <taxon>Cephaloboidea</taxon>
        <taxon>Cephalobidae</taxon>
        <taxon>Acrobeloides</taxon>
    </lineage>
</organism>
<reference evidence="3" key="1">
    <citation type="submission" date="2022-11" db="UniProtKB">
        <authorList>
            <consortium name="WormBaseParasite"/>
        </authorList>
    </citation>
    <scope>IDENTIFICATION</scope>
</reference>
<dbReference type="InterPro" id="IPR043160">
    <property type="entry name" value="Dynein_C_barrel"/>
</dbReference>
<evidence type="ECO:0000313" key="2">
    <source>
        <dbReference type="Proteomes" id="UP000887540"/>
    </source>
</evidence>
<dbReference type="Pfam" id="PF18198">
    <property type="entry name" value="AAA_lid_11"/>
    <property type="match status" value="1"/>
</dbReference>
<name>A0A914C3X1_9BILA</name>
<evidence type="ECO:0000313" key="3">
    <source>
        <dbReference type="WBParaSite" id="ACRNAN_Path_22.g71.t1"/>
    </source>
</evidence>
<dbReference type="Proteomes" id="UP000887540">
    <property type="component" value="Unplaced"/>
</dbReference>
<protein>
    <recommendedName>
        <fullName evidence="1">Dynein heavy chain AAA lid domain-containing protein</fullName>
    </recommendedName>
</protein>
<dbReference type="WBParaSite" id="ACRNAN_Path_22.g71.t1">
    <property type="protein sequence ID" value="ACRNAN_Path_22.g71.t1"/>
    <property type="gene ID" value="ACRNAN_Path_22.g71"/>
</dbReference>
<dbReference type="Gene3D" id="1.10.8.720">
    <property type="entry name" value="Region D6 of dynein motor"/>
    <property type="match status" value="1"/>
</dbReference>
<sequence>MNIAKVHARLHNGLKRQQLYKLCCFHFILMERSRYQPFGWSSPFLVRFDQFVVAIQLFEELSDLKEILVFTDIYVGILEMAYLQNVLNTNDVIVFKNLACWVFQGINKHDDSLLRPIWLKDYNQSVMSILAQISTIPTPDGEEEVLSGLSLAVRRYVKERRLSELHLTLTGEREKHKSQECMNEKPFRISNPINCSQPGTLEYCIRTELQFCVENFIEDESKKYFEKLLKTGDFQRLSLRYFRRPVAIFEMIKAQFAKDSLISYDESRPVLNTPTLHTFLFYVECRGSLKEPLASTPVLALEGCFLIGAVVDERHLSLKELTNHQTPFFPLKTVYVTVQRRMGHASSMIGIPLLHHSDHTLERTLVVLNVDVETHLPENHWLLRGVKILSSKP</sequence>
<keyword evidence="2" id="KW-1185">Reference proteome</keyword>
<feature type="domain" description="Dynein heavy chain AAA lid" evidence="1">
    <location>
        <begin position="16"/>
        <end position="107"/>
    </location>
</feature>
<accession>A0A914C3X1</accession>
<dbReference type="Gene3D" id="3.10.490.20">
    <property type="match status" value="1"/>
</dbReference>
<evidence type="ECO:0000259" key="1">
    <source>
        <dbReference type="Pfam" id="PF18198"/>
    </source>
</evidence>
<dbReference type="InterPro" id="IPR041658">
    <property type="entry name" value="AAA_lid_11"/>
</dbReference>
<dbReference type="InterPro" id="IPR042219">
    <property type="entry name" value="AAA_lid_11_sf"/>
</dbReference>